<protein>
    <recommendedName>
        <fullName evidence="4">long-chain-fatty-acyl-CoA reductase</fullName>
        <ecNumber evidence="4">1.2.1.50</ecNumber>
    </recommendedName>
</protein>
<dbReference type="InterPro" id="IPR008670">
    <property type="entry name" value="CoA_reduct_LuxC"/>
</dbReference>
<evidence type="ECO:0000256" key="4">
    <source>
        <dbReference type="ARBA" id="ARBA00013020"/>
    </source>
</evidence>
<evidence type="ECO:0000256" key="1">
    <source>
        <dbReference type="ARBA" id="ARBA00003277"/>
    </source>
</evidence>
<keyword evidence="9" id="KW-0812">Transmembrane</keyword>
<sequence>MKINYGCGSKVVSKSFGDLELELNVSSEQDILNEVEKLNKNKDKIHEVNTQTTIALLDRCARKWLDREYSRESVQVLSKITNQSIELIEYEMQNNMKMLLKENIEKTIEEELGHLNIMDRWIKTSYGYAHRQPRGLVFHNISGNAFVVVIMSIAMGLLSKNCNLVKVSADEPYFSYAFYKSLCEIDETVKDRLSIVYFDSREKDIYEAIISRSDCVVHWGGEKSSAIMASLCTKYKKHIIMHGAKISFEVIDKADDISKCTQAIAKDIVCWEQKACLSPRIVFINKNIDLEKFSEELSGNLREMTNSVPKVYFNAWNSVKTIQDRQYCLIKHGLKENNAKLYASYNSDYTVILSKDMPDKEDINRCFYRFVFICPYSSDDEVYEYVKENIIDYLQTMGYSGDNEKFIEKMTLLGVSIVTKPGYMTLHYPGTSHDGIHNLYDMTLLVSRQL</sequence>
<keyword evidence="9" id="KW-1133">Transmembrane helix</keyword>
<dbReference type="EMBL" id="JBJIAA010000012">
    <property type="protein sequence ID" value="MFL0251759.1"/>
    <property type="molecule type" value="Genomic_DNA"/>
</dbReference>
<feature type="transmembrane region" description="Helical" evidence="9">
    <location>
        <begin position="136"/>
        <end position="158"/>
    </location>
</feature>
<comment type="function">
    <text evidence="1">LuxC is the fatty acid reductase enzyme responsible for synthesis of the aldehyde substrate for the luminescent reaction catalyzed by luciferase.</text>
</comment>
<reference evidence="10 11" key="1">
    <citation type="submission" date="2024-11" db="EMBL/GenBank/DDBJ databases">
        <authorList>
            <person name="Heng Y.C."/>
            <person name="Lim A.C.H."/>
            <person name="Lee J.K.Y."/>
            <person name="Kittelmann S."/>
        </authorList>
    </citation>
    <scope>NUCLEOTIDE SEQUENCE [LARGE SCALE GENOMIC DNA]</scope>
    <source>
        <strain evidence="10 11">WILCCON 0114</strain>
    </source>
</reference>
<comment type="caution">
    <text evidence="10">The sequence shown here is derived from an EMBL/GenBank/DDBJ whole genome shotgun (WGS) entry which is preliminary data.</text>
</comment>
<keyword evidence="6" id="KW-0560">Oxidoreductase</keyword>
<accession>A0ABW8TLF3</accession>
<keyword evidence="7" id="KW-0455">Luminescence</keyword>
<evidence type="ECO:0000256" key="2">
    <source>
        <dbReference type="ARBA" id="ARBA00004908"/>
    </source>
</evidence>
<evidence type="ECO:0000313" key="10">
    <source>
        <dbReference type="EMBL" id="MFL0251759.1"/>
    </source>
</evidence>
<evidence type="ECO:0000256" key="3">
    <source>
        <dbReference type="ARBA" id="ARBA00010915"/>
    </source>
</evidence>
<dbReference type="EC" id="1.2.1.50" evidence="4"/>
<evidence type="ECO:0000256" key="9">
    <source>
        <dbReference type="SAM" id="Phobius"/>
    </source>
</evidence>
<dbReference type="Proteomes" id="UP001623592">
    <property type="component" value="Unassembled WGS sequence"/>
</dbReference>
<dbReference type="RefSeq" id="WP_406788410.1">
    <property type="nucleotide sequence ID" value="NZ_JBJIAA010000012.1"/>
</dbReference>
<comment type="similarity">
    <text evidence="3">Belongs to the LuxC family.</text>
</comment>
<dbReference type="PIRSF" id="PIRSF009414">
    <property type="entry name" value="LuxC"/>
    <property type="match status" value="1"/>
</dbReference>
<name>A0ABW8TLF3_9CLOT</name>
<dbReference type="Gene3D" id="3.40.309.10">
    <property type="entry name" value="Aldehyde Dehydrogenase, Chain A, domain 2"/>
    <property type="match status" value="1"/>
</dbReference>
<dbReference type="InterPro" id="IPR016161">
    <property type="entry name" value="Ald_DH/histidinol_DH"/>
</dbReference>
<dbReference type="Pfam" id="PF05893">
    <property type="entry name" value="LuxC"/>
    <property type="match status" value="1"/>
</dbReference>
<keyword evidence="5" id="KW-0521">NADP</keyword>
<evidence type="ECO:0000256" key="6">
    <source>
        <dbReference type="ARBA" id="ARBA00023002"/>
    </source>
</evidence>
<comment type="catalytic activity">
    <reaction evidence="8">
        <text>a long-chain fatty aldehyde + NADP(+) + CoA = a long-chain fatty acyl-CoA + NADPH + H(+)</text>
        <dbReference type="Rhea" id="RHEA:15437"/>
        <dbReference type="ChEBI" id="CHEBI:15378"/>
        <dbReference type="ChEBI" id="CHEBI:17176"/>
        <dbReference type="ChEBI" id="CHEBI:57287"/>
        <dbReference type="ChEBI" id="CHEBI:57783"/>
        <dbReference type="ChEBI" id="CHEBI:58349"/>
        <dbReference type="ChEBI" id="CHEBI:83139"/>
        <dbReference type="EC" id="1.2.1.50"/>
    </reaction>
</comment>
<comment type="pathway">
    <text evidence="2">Lipid metabolism; fatty acid reduction for biolumincescence.</text>
</comment>
<keyword evidence="11" id="KW-1185">Reference proteome</keyword>
<proteinExistence type="inferred from homology"/>
<gene>
    <name evidence="10" type="ORF">ACJDT4_15175</name>
</gene>
<evidence type="ECO:0000256" key="7">
    <source>
        <dbReference type="ARBA" id="ARBA00023223"/>
    </source>
</evidence>
<dbReference type="InterPro" id="IPR016163">
    <property type="entry name" value="Ald_DH_C"/>
</dbReference>
<dbReference type="Gene3D" id="3.40.605.10">
    <property type="entry name" value="Aldehyde Dehydrogenase, Chain A, domain 1"/>
    <property type="match status" value="1"/>
</dbReference>
<organism evidence="10 11">
    <name type="scientific">Clostridium neuense</name>
    <dbReference type="NCBI Taxonomy" id="1728934"/>
    <lineage>
        <taxon>Bacteria</taxon>
        <taxon>Bacillati</taxon>
        <taxon>Bacillota</taxon>
        <taxon>Clostridia</taxon>
        <taxon>Eubacteriales</taxon>
        <taxon>Clostridiaceae</taxon>
        <taxon>Clostridium</taxon>
    </lineage>
</organism>
<evidence type="ECO:0000256" key="8">
    <source>
        <dbReference type="ARBA" id="ARBA00049412"/>
    </source>
</evidence>
<dbReference type="InterPro" id="IPR016162">
    <property type="entry name" value="Ald_DH_N"/>
</dbReference>
<evidence type="ECO:0000256" key="5">
    <source>
        <dbReference type="ARBA" id="ARBA00022857"/>
    </source>
</evidence>
<evidence type="ECO:0000313" key="11">
    <source>
        <dbReference type="Proteomes" id="UP001623592"/>
    </source>
</evidence>
<dbReference type="SUPFAM" id="SSF53720">
    <property type="entry name" value="ALDH-like"/>
    <property type="match status" value="1"/>
</dbReference>
<keyword evidence="9" id="KW-0472">Membrane</keyword>